<organism evidence="2">
    <name type="scientific">Bicyclus anynana</name>
    <name type="common">Squinting bush brown butterfly</name>
    <dbReference type="NCBI Taxonomy" id="110368"/>
    <lineage>
        <taxon>Eukaryota</taxon>
        <taxon>Metazoa</taxon>
        <taxon>Ecdysozoa</taxon>
        <taxon>Arthropoda</taxon>
        <taxon>Hexapoda</taxon>
        <taxon>Insecta</taxon>
        <taxon>Pterygota</taxon>
        <taxon>Neoptera</taxon>
        <taxon>Endopterygota</taxon>
        <taxon>Lepidoptera</taxon>
        <taxon>Glossata</taxon>
        <taxon>Ditrysia</taxon>
        <taxon>Papilionoidea</taxon>
        <taxon>Nymphalidae</taxon>
        <taxon>Satyrinae</taxon>
        <taxon>Satyrini</taxon>
        <taxon>Mycalesina</taxon>
        <taxon>Bicyclus</taxon>
    </lineage>
</organism>
<dbReference type="EMBL" id="KT781084">
    <property type="protein sequence ID" value="ALF12139.1"/>
    <property type="molecule type" value="mRNA"/>
</dbReference>
<protein>
    <submittedName>
        <fullName evidence="2">Domeless-like protein 1</fullName>
    </submittedName>
</protein>
<feature type="chain" id="PRO_5006034765" evidence="1">
    <location>
        <begin position="47"/>
        <end position="561"/>
    </location>
</feature>
<dbReference type="CDD" id="cd00063">
    <property type="entry name" value="FN3"/>
    <property type="match status" value="1"/>
</dbReference>
<dbReference type="OrthoDB" id="6381660at2759"/>
<dbReference type="SUPFAM" id="SSF49265">
    <property type="entry name" value="Fibronectin type III"/>
    <property type="match status" value="2"/>
</dbReference>
<reference evidence="2" key="1">
    <citation type="journal article" date="2015" name="Mol. Biol. Evol.">
        <title>Transcriptome-wide differential gene expression in Bicyclus anynana butterflies: Female vision-related genes are more plastic.</title>
        <authorList>
            <person name="Macias-Munoz A."/>
            <person name="Smith G."/>
            <person name="Monteiro A."/>
            <person name="Briscoe A.D."/>
        </authorList>
    </citation>
    <scope>NUCLEOTIDE SEQUENCE</scope>
</reference>
<dbReference type="InterPro" id="IPR003961">
    <property type="entry name" value="FN3_dom"/>
</dbReference>
<feature type="signal peptide" evidence="1">
    <location>
        <begin position="1"/>
        <end position="46"/>
    </location>
</feature>
<dbReference type="InterPro" id="IPR013783">
    <property type="entry name" value="Ig-like_fold"/>
</dbReference>
<dbReference type="AlphaFoldDB" id="A0A0N9DUU4"/>
<dbReference type="Gene3D" id="2.60.40.10">
    <property type="entry name" value="Immunoglobulins"/>
    <property type="match status" value="2"/>
</dbReference>
<dbReference type="InterPro" id="IPR036116">
    <property type="entry name" value="FN3_sf"/>
</dbReference>
<proteinExistence type="evidence at transcript level"/>
<evidence type="ECO:0000256" key="1">
    <source>
        <dbReference type="SAM" id="SignalP"/>
    </source>
</evidence>
<name>A0A0N9DUU4_BICAN</name>
<accession>A0A0N9DUU4</accession>
<feature type="non-terminal residue" evidence="2">
    <location>
        <position position="561"/>
    </location>
</feature>
<sequence length="561" mass="64828">MLQSKINVHIYIPSMPAFHARIRKILKFQLWIWCILWFISLPSTSGKCGGVDISISIYPKEHNILYGEPLELFCVAGSNYSASDIFIMKDGKKLESEIVNSTTRRLYIAKPEKQFATYSCHNLKNNKRCISRTVVDNPPSDITVFNCFSKNLESLNCSWTSPEAYSVVNYKLTFYLHNNLVNPPCVPFTFETTRYCVWYPTTSPRYRQQEEELHFYLSSCNIFGCNNQNFIIDHFSIIKPDPPYELRVVSYGAHNVVLKWRIPYNIVDFLKCGVNYKIQYQISKVDNGTHFRTVDTSQIPSKTEVIEFNLTDLPYAHMQYEVRICIKSKRAASEEFWSDYTFLEFTTLAERPIRPPKMIAGAFDQNIVSNNERVIKAYWQDIEEIEEAGPEFTYKVQISDGDTTNTIYPTNGKSYVTFKTSLDALDVYVWSANINGSSENSSYIYIPPEKDTRNLKINSLRKVAYENGTYELWWDDVKDVDNYTLFWCKHNGDQMCSGRIEFAVLDSRQARHVIDLPKDDVYQFAVSANRGVNSGGMTWAKIYGSQVGDRIVEAKVQRGNY</sequence>
<keyword evidence="1" id="KW-0732">Signal</keyword>
<evidence type="ECO:0000313" key="2">
    <source>
        <dbReference type="EMBL" id="ALF12139.1"/>
    </source>
</evidence>